<evidence type="ECO:0000313" key="2">
    <source>
        <dbReference type="EMBL" id="MFD1234402.1"/>
    </source>
</evidence>
<sequence>MNRLRAITAPQILLVLLVVSAAVHAVHAVRLWDDSRLAIIDAVLVVVDLVIAGLLARTLRTPAAQPVPLLSAAVAGAIGVATFLLPSVLALAAGRPLGGLFDGWAFAALLVDAIVVRIAIFALKRTLPTG</sequence>
<dbReference type="Proteomes" id="UP001597182">
    <property type="component" value="Unassembled WGS sequence"/>
</dbReference>
<comment type="caution">
    <text evidence="2">The sequence shown here is derived from an EMBL/GenBank/DDBJ whole genome shotgun (WGS) entry which is preliminary data.</text>
</comment>
<organism evidence="2 3">
    <name type="scientific">Pseudonocardia benzenivorans</name>
    <dbReference type="NCBI Taxonomy" id="228005"/>
    <lineage>
        <taxon>Bacteria</taxon>
        <taxon>Bacillati</taxon>
        <taxon>Actinomycetota</taxon>
        <taxon>Actinomycetes</taxon>
        <taxon>Pseudonocardiales</taxon>
        <taxon>Pseudonocardiaceae</taxon>
        <taxon>Pseudonocardia</taxon>
    </lineage>
</organism>
<keyword evidence="1" id="KW-0812">Transmembrane</keyword>
<gene>
    <name evidence="2" type="ORF">ACFQ34_14020</name>
</gene>
<feature type="transmembrane region" description="Helical" evidence="1">
    <location>
        <begin position="38"/>
        <end position="56"/>
    </location>
</feature>
<dbReference type="RefSeq" id="WP_103382366.1">
    <property type="nucleotide sequence ID" value="NZ_BAABKS010000051.1"/>
</dbReference>
<keyword evidence="1" id="KW-1133">Transmembrane helix</keyword>
<accession>A0ABW3VGK2</accession>
<feature type="transmembrane region" description="Helical" evidence="1">
    <location>
        <begin position="104"/>
        <end position="123"/>
    </location>
</feature>
<protein>
    <recommendedName>
        <fullName evidence="4">Superfamily IV 4 TMS phage holin</fullName>
    </recommendedName>
</protein>
<dbReference type="EMBL" id="JBHTMB010000127">
    <property type="protein sequence ID" value="MFD1234402.1"/>
    <property type="molecule type" value="Genomic_DNA"/>
</dbReference>
<keyword evidence="3" id="KW-1185">Reference proteome</keyword>
<reference evidence="3" key="1">
    <citation type="journal article" date="2019" name="Int. J. Syst. Evol. Microbiol.">
        <title>The Global Catalogue of Microorganisms (GCM) 10K type strain sequencing project: providing services to taxonomists for standard genome sequencing and annotation.</title>
        <authorList>
            <consortium name="The Broad Institute Genomics Platform"/>
            <consortium name="The Broad Institute Genome Sequencing Center for Infectious Disease"/>
            <person name="Wu L."/>
            <person name="Ma J."/>
        </authorList>
    </citation>
    <scope>NUCLEOTIDE SEQUENCE [LARGE SCALE GENOMIC DNA]</scope>
    <source>
        <strain evidence="3">CCUG 49018</strain>
    </source>
</reference>
<feature type="transmembrane region" description="Helical" evidence="1">
    <location>
        <begin position="68"/>
        <end position="92"/>
    </location>
</feature>
<proteinExistence type="predicted"/>
<evidence type="ECO:0000256" key="1">
    <source>
        <dbReference type="SAM" id="Phobius"/>
    </source>
</evidence>
<evidence type="ECO:0008006" key="4">
    <source>
        <dbReference type="Google" id="ProtNLM"/>
    </source>
</evidence>
<evidence type="ECO:0000313" key="3">
    <source>
        <dbReference type="Proteomes" id="UP001597182"/>
    </source>
</evidence>
<keyword evidence="1" id="KW-0472">Membrane</keyword>
<name>A0ABW3VGK2_9PSEU</name>